<gene>
    <name evidence="16" type="ORF">M9978_11835</name>
</gene>
<keyword evidence="13" id="KW-0732">Signal</keyword>
<evidence type="ECO:0000256" key="6">
    <source>
        <dbReference type="ARBA" id="ARBA00023004"/>
    </source>
</evidence>
<evidence type="ECO:0000259" key="15">
    <source>
        <dbReference type="Pfam" id="PF07715"/>
    </source>
</evidence>
<keyword evidence="10 11" id="KW-0998">Cell outer membrane</keyword>
<keyword evidence="5 11" id="KW-0812">Transmembrane</keyword>
<dbReference type="EMBL" id="JAMLDX010000008">
    <property type="protein sequence ID" value="MCP3731118.1"/>
    <property type="molecule type" value="Genomic_DNA"/>
</dbReference>
<dbReference type="PANTHER" id="PTHR32552">
    <property type="entry name" value="FERRICHROME IRON RECEPTOR-RELATED"/>
    <property type="match status" value="1"/>
</dbReference>
<evidence type="ECO:0000256" key="3">
    <source>
        <dbReference type="ARBA" id="ARBA00022452"/>
    </source>
</evidence>
<evidence type="ECO:0000256" key="13">
    <source>
        <dbReference type="SAM" id="SignalP"/>
    </source>
</evidence>
<keyword evidence="6" id="KW-0408">Iron</keyword>
<reference evidence="16" key="1">
    <citation type="submission" date="2022-05" db="EMBL/GenBank/DDBJ databases">
        <title>Sphingomonas sp. strain MG17 Genome sequencing and assembly.</title>
        <authorList>
            <person name="Kim I."/>
        </authorList>
    </citation>
    <scope>NUCLEOTIDE SEQUENCE</scope>
    <source>
        <strain evidence="16">MG17</strain>
    </source>
</reference>
<dbReference type="PROSITE" id="PS52016">
    <property type="entry name" value="TONB_DEPENDENT_REC_3"/>
    <property type="match status" value="1"/>
</dbReference>
<dbReference type="RefSeq" id="WP_254293408.1">
    <property type="nucleotide sequence ID" value="NZ_JAMLDX010000008.1"/>
</dbReference>
<organism evidence="16 17">
    <name type="scientific">Sphingomonas tagetis</name>
    <dbReference type="NCBI Taxonomy" id="2949092"/>
    <lineage>
        <taxon>Bacteria</taxon>
        <taxon>Pseudomonadati</taxon>
        <taxon>Pseudomonadota</taxon>
        <taxon>Alphaproteobacteria</taxon>
        <taxon>Sphingomonadales</taxon>
        <taxon>Sphingomonadaceae</taxon>
        <taxon>Sphingomonas</taxon>
    </lineage>
</organism>
<keyword evidence="3 11" id="KW-1134">Transmembrane beta strand</keyword>
<feature type="chain" id="PRO_5040854308" evidence="13">
    <location>
        <begin position="24"/>
        <end position="728"/>
    </location>
</feature>
<comment type="caution">
    <text evidence="16">The sequence shown here is derived from an EMBL/GenBank/DDBJ whole genome shotgun (WGS) entry which is preliminary data.</text>
</comment>
<keyword evidence="7" id="KW-0406">Ion transport</keyword>
<dbReference type="PANTHER" id="PTHR32552:SF81">
    <property type="entry name" value="TONB-DEPENDENT OUTER MEMBRANE RECEPTOR"/>
    <property type="match status" value="1"/>
</dbReference>
<evidence type="ECO:0000256" key="1">
    <source>
        <dbReference type="ARBA" id="ARBA00004571"/>
    </source>
</evidence>
<dbReference type="Gene3D" id="2.40.170.20">
    <property type="entry name" value="TonB-dependent receptor, beta-barrel domain"/>
    <property type="match status" value="1"/>
</dbReference>
<dbReference type="AlphaFoldDB" id="A0A9X2HPH1"/>
<dbReference type="InterPro" id="IPR036942">
    <property type="entry name" value="Beta-barrel_TonB_sf"/>
</dbReference>
<feature type="domain" description="TonB-dependent receptor plug" evidence="15">
    <location>
        <begin position="55"/>
        <end position="159"/>
    </location>
</feature>
<evidence type="ECO:0000256" key="5">
    <source>
        <dbReference type="ARBA" id="ARBA00022692"/>
    </source>
</evidence>
<keyword evidence="4" id="KW-0410">Iron transport</keyword>
<name>A0A9X2HPH1_9SPHN</name>
<evidence type="ECO:0000256" key="8">
    <source>
        <dbReference type="ARBA" id="ARBA00023077"/>
    </source>
</evidence>
<dbReference type="InterPro" id="IPR039426">
    <property type="entry name" value="TonB-dep_rcpt-like"/>
</dbReference>
<evidence type="ECO:0000313" key="16">
    <source>
        <dbReference type="EMBL" id="MCP3731118.1"/>
    </source>
</evidence>
<dbReference type="InterPro" id="IPR000531">
    <property type="entry name" value="Beta-barrel_TonB"/>
</dbReference>
<comment type="subcellular location">
    <subcellularLocation>
        <location evidence="1 11">Cell outer membrane</location>
        <topology evidence="1 11">Multi-pass membrane protein</topology>
    </subcellularLocation>
</comment>
<evidence type="ECO:0000256" key="2">
    <source>
        <dbReference type="ARBA" id="ARBA00022448"/>
    </source>
</evidence>
<dbReference type="SUPFAM" id="SSF56935">
    <property type="entry name" value="Porins"/>
    <property type="match status" value="1"/>
</dbReference>
<accession>A0A9X2HPH1</accession>
<keyword evidence="2 11" id="KW-0813">Transport</keyword>
<proteinExistence type="inferred from homology"/>
<keyword evidence="16" id="KW-0675">Receptor</keyword>
<evidence type="ECO:0000256" key="11">
    <source>
        <dbReference type="PROSITE-ProRule" id="PRU01360"/>
    </source>
</evidence>
<comment type="similarity">
    <text evidence="11 12">Belongs to the TonB-dependent receptor family.</text>
</comment>
<sequence>MTQRTLAAVLATQLLASAAWAHAGQETPAGAASGDAAQTSSDDIVVTAQKRSERLQDVPIAVSVATTEQLENSGIKDMQSLNAVVPGLNIATTIGTFIPSLRGIAAGSNVVENAVALYIDGVYLPNQRDGLRDLPDVEQVTVLKGPQGTLFGRNATAGVIQITTLQPSDTPKLMGKIGYESYDTVRASAYVSGGLGEGVAASLSGSYTTQGRGWGKSLSAGFDIYRLEHAASLRGKLVFTPGSRTEITLIGDYVNRRDSGANYQPYPGTTFAYPGFGPTTSRYQSYAGTPGWSSFEGWGASLEIDHDLDFAKFVSISAYRKGDGGFRFDFTNVAAPLIISTGEVPNESYSQELQLISPSGGAFQWVAGVFYFHNSLAYRNFERAFTGIFAPLPTSNRTVVSNTEEVAESFAPFAQVDIKLGDATTLTLGGRWTYEKRTISGGDTITRYNGTTLFVPAQANNTLTIKRPTWRAALNHQFSPDVSAYVSYNRGIKSGGFNIATASTPAYLPETLDDWEAGLKTQLFDNRLIFNVGAFYYSYQNLQVTTFIAGLSPTVTNGARARLYGIDVDFNARVSDQLTLRGGLELMKAEFSSYPNASISTPRATGGALIVPGSATGNRLPLSQEFVGTIAADYKVPIGDVNTLFNVTATYNGDYYLEADNYVRQPAYVMLNASVRISDPSDHVSLTLAVNNLLDESVIARNITNANAYLVNYGFAPRVYSATLGFKF</sequence>
<evidence type="ECO:0000256" key="7">
    <source>
        <dbReference type="ARBA" id="ARBA00023065"/>
    </source>
</evidence>
<dbReference type="InterPro" id="IPR012910">
    <property type="entry name" value="Plug_dom"/>
</dbReference>
<keyword evidence="8 12" id="KW-0798">TonB box</keyword>
<feature type="domain" description="TonB-dependent receptor-like beta-barrel" evidence="14">
    <location>
        <begin position="252"/>
        <end position="693"/>
    </location>
</feature>
<evidence type="ECO:0000256" key="12">
    <source>
        <dbReference type="RuleBase" id="RU003357"/>
    </source>
</evidence>
<dbReference type="Proteomes" id="UP001139451">
    <property type="component" value="Unassembled WGS sequence"/>
</dbReference>
<evidence type="ECO:0000256" key="4">
    <source>
        <dbReference type="ARBA" id="ARBA00022496"/>
    </source>
</evidence>
<dbReference type="Pfam" id="PF00593">
    <property type="entry name" value="TonB_dep_Rec_b-barrel"/>
    <property type="match status" value="1"/>
</dbReference>
<evidence type="ECO:0000256" key="9">
    <source>
        <dbReference type="ARBA" id="ARBA00023136"/>
    </source>
</evidence>
<evidence type="ECO:0000259" key="14">
    <source>
        <dbReference type="Pfam" id="PF00593"/>
    </source>
</evidence>
<keyword evidence="17" id="KW-1185">Reference proteome</keyword>
<dbReference type="GO" id="GO:0006826">
    <property type="term" value="P:iron ion transport"/>
    <property type="evidence" value="ECO:0007669"/>
    <property type="project" value="UniProtKB-KW"/>
</dbReference>
<protein>
    <submittedName>
        <fullName evidence="16">TonB-dependent receptor</fullName>
    </submittedName>
</protein>
<keyword evidence="9 11" id="KW-0472">Membrane</keyword>
<dbReference type="GO" id="GO:0009279">
    <property type="term" value="C:cell outer membrane"/>
    <property type="evidence" value="ECO:0007669"/>
    <property type="project" value="UniProtKB-SubCell"/>
</dbReference>
<dbReference type="Pfam" id="PF07715">
    <property type="entry name" value="Plug"/>
    <property type="match status" value="1"/>
</dbReference>
<feature type="signal peptide" evidence="13">
    <location>
        <begin position="1"/>
        <end position="23"/>
    </location>
</feature>
<evidence type="ECO:0000256" key="10">
    <source>
        <dbReference type="ARBA" id="ARBA00023237"/>
    </source>
</evidence>
<evidence type="ECO:0000313" key="17">
    <source>
        <dbReference type="Proteomes" id="UP001139451"/>
    </source>
</evidence>